<reference evidence="3 4" key="1">
    <citation type="submission" date="2020-08" db="EMBL/GenBank/DDBJ databases">
        <title>Genomic Encyclopedia of Type Strains, Phase IV (KMG-IV): sequencing the most valuable type-strain genomes for metagenomic binning, comparative biology and taxonomic classification.</title>
        <authorList>
            <person name="Goeker M."/>
        </authorList>
    </citation>
    <scope>NUCLEOTIDE SEQUENCE [LARGE SCALE GENOMIC DNA]</scope>
    <source>
        <strain evidence="3 4">DSM 23960</strain>
    </source>
</reference>
<evidence type="ECO:0000259" key="2">
    <source>
        <dbReference type="PROSITE" id="PS50006"/>
    </source>
</evidence>
<dbReference type="InterPro" id="IPR001940">
    <property type="entry name" value="Peptidase_S1C"/>
</dbReference>
<dbReference type="SUPFAM" id="SSF49879">
    <property type="entry name" value="SMAD/FHA domain"/>
    <property type="match status" value="1"/>
</dbReference>
<evidence type="ECO:0000313" key="3">
    <source>
        <dbReference type="EMBL" id="MBB4081421.1"/>
    </source>
</evidence>
<dbReference type="EMBL" id="JACIDM010000001">
    <property type="protein sequence ID" value="MBB4081421.1"/>
    <property type="molecule type" value="Genomic_DNA"/>
</dbReference>
<organism evidence="3 4">
    <name type="scientific">Brevundimonas lenta</name>
    <dbReference type="NCBI Taxonomy" id="424796"/>
    <lineage>
        <taxon>Bacteria</taxon>
        <taxon>Pseudomonadati</taxon>
        <taxon>Pseudomonadota</taxon>
        <taxon>Alphaproteobacteria</taxon>
        <taxon>Caulobacterales</taxon>
        <taxon>Caulobacteraceae</taxon>
        <taxon>Brevundimonas</taxon>
    </lineage>
</organism>
<dbReference type="PRINTS" id="PR00834">
    <property type="entry name" value="PROTEASES2C"/>
</dbReference>
<dbReference type="Proteomes" id="UP000529946">
    <property type="component" value="Unassembled WGS sequence"/>
</dbReference>
<comment type="caution">
    <text evidence="3">The sequence shown here is derived from an EMBL/GenBank/DDBJ whole genome shotgun (WGS) entry which is preliminary data.</text>
</comment>
<dbReference type="PROSITE" id="PS50006">
    <property type="entry name" value="FHA_DOMAIN"/>
    <property type="match status" value="1"/>
</dbReference>
<evidence type="ECO:0000313" key="4">
    <source>
        <dbReference type="Proteomes" id="UP000529946"/>
    </source>
</evidence>
<dbReference type="Pfam" id="PF13365">
    <property type="entry name" value="Trypsin_2"/>
    <property type="match status" value="1"/>
</dbReference>
<dbReference type="GO" id="GO:0006508">
    <property type="term" value="P:proteolysis"/>
    <property type="evidence" value="ECO:0007669"/>
    <property type="project" value="UniProtKB-KW"/>
</dbReference>
<sequence>MESLDPSVLRVVVFSGDELISLGTGVVVGRGDGGVYVATNYHVIANGSANGIRVLAPARRSAGGEDEDGRPAVIEREAEYRRSDTGRSKDIAILFVPGLDRPPVIVLDGALNRDAEVRALGYPYTDLALWRRVQSRPWITNGRVSALERESINSGGSAVDQIAHTADLNSGMSGGPLVDHCGRLVGLNTAVLEGANGANIAIGVADVRRLARELGAQIETDGGACGVEPIAATVAPVSADTPTKTRKGGGFPGWALFAGISALGLLALGGGLVIFLRRRGHRAGGAQPCPSGLLFVGVGDAVRDQQRAIGRAELEAGAELGRQPGFGSDSTSRRHAIVKWIGQGFVVRDVGSMNGTTVNGRDIRGMGDQPIVEGDFITLGDRYATFRIQAL</sequence>
<dbReference type="PANTHER" id="PTHR43019">
    <property type="entry name" value="SERINE ENDOPROTEASE DEGS"/>
    <property type="match status" value="1"/>
</dbReference>
<dbReference type="Gene3D" id="2.40.10.10">
    <property type="entry name" value="Trypsin-like serine proteases"/>
    <property type="match status" value="2"/>
</dbReference>
<dbReference type="CDD" id="cd00060">
    <property type="entry name" value="FHA"/>
    <property type="match status" value="1"/>
</dbReference>
<dbReference type="Gene3D" id="2.60.200.20">
    <property type="match status" value="1"/>
</dbReference>
<dbReference type="Pfam" id="PF00498">
    <property type="entry name" value="FHA"/>
    <property type="match status" value="1"/>
</dbReference>
<feature type="domain" description="FHA" evidence="2">
    <location>
        <begin position="307"/>
        <end position="363"/>
    </location>
</feature>
<dbReference type="SUPFAM" id="SSF50494">
    <property type="entry name" value="Trypsin-like serine proteases"/>
    <property type="match status" value="1"/>
</dbReference>
<keyword evidence="4" id="KW-1185">Reference proteome</keyword>
<keyword evidence="1" id="KW-0812">Transmembrane</keyword>
<feature type="transmembrane region" description="Helical" evidence="1">
    <location>
        <begin position="254"/>
        <end position="276"/>
    </location>
</feature>
<gene>
    <name evidence="3" type="ORF">GGR12_000260</name>
</gene>
<protein>
    <submittedName>
        <fullName evidence="3">S1-C subfamily serine protease</fullName>
    </submittedName>
</protein>
<dbReference type="InterPro" id="IPR000253">
    <property type="entry name" value="FHA_dom"/>
</dbReference>
<dbReference type="InterPro" id="IPR009003">
    <property type="entry name" value="Peptidase_S1_PA"/>
</dbReference>
<accession>A0A7W6JC27</accession>
<dbReference type="SMART" id="SM00240">
    <property type="entry name" value="FHA"/>
    <property type="match status" value="1"/>
</dbReference>
<dbReference type="RefSeq" id="WP_183202051.1">
    <property type="nucleotide sequence ID" value="NZ_BAAAER010000002.1"/>
</dbReference>
<proteinExistence type="predicted"/>
<keyword evidence="1" id="KW-1133">Transmembrane helix</keyword>
<keyword evidence="3" id="KW-0645">Protease</keyword>
<dbReference type="InterPro" id="IPR043504">
    <property type="entry name" value="Peptidase_S1_PA_chymotrypsin"/>
</dbReference>
<keyword evidence="1" id="KW-0472">Membrane</keyword>
<evidence type="ECO:0000256" key="1">
    <source>
        <dbReference type="SAM" id="Phobius"/>
    </source>
</evidence>
<dbReference type="GO" id="GO:0004252">
    <property type="term" value="F:serine-type endopeptidase activity"/>
    <property type="evidence" value="ECO:0007669"/>
    <property type="project" value="InterPro"/>
</dbReference>
<keyword evidence="3" id="KW-0378">Hydrolase</keyword>
<dbReference type="InterPro" id="IPR008984">
    <property type="entry name" value="SMAD_FHA_dom_sf"/>
</dbReference>
<name>A0A7W6JC27_9CAUL</name>
<dbReference type="AlphaFoldDB" id="A0A7W6JC27"/>